<comment type="caution">
    <text evidence="1">The sequence shown here is derived from an EMBL/GenBank/DDBJ whole genome shotgun (WGS) entry which is preliminary data.</text>
</comment>
<keyword evidence="2" id="KW-1185">Reference proteome</keyword>
<reference evidence="1 2" key="1">
    <citation type="submission" date="2024-09" db="EMBL/GenBank/DDBJ databases">
        <title>Itraconazole resistance in Madurella fahalii resulting from another homologue of gene encoding cytochrome P450 14-alpha sterol demethylase (CYP51).</title>
        <authorList>
            <person name="Yoshioka I."/>
            <person name="Fahal A.H."/>
            <person name="Kaneko S."/>
            <person name="Yaguchi T."/>
        </authorList>
    </citation>
    <scope>NUCLEOTIDE SEQUENCE [LARGE SCALE GENOMIC DNA]</scope>
    <source>
        <strain evidence="1 2">IFM 68171</strain>
    </source>
</reference>
<proteinExistence type="predicted"/>
<sequence length="255" mass="27746">MIKRLHSIEYPTALAFIPKSALKSQHSTAEIIFIQVLLASLALVPALALPTPQVEGEIFSFGKWIEGIIENPDGDNLTPDEAVAAWKASLNGTHADVLEKRGGYNNLVGSETRHQVPDAVWCINRLANLGHQGVMCGAAPVAQMCIYESAIILGAAGGGVTDTASICNDVARAGGFIMDRCQGRWHGARMGHGLRQRPSRRHYHGELNSLSRKQHFVFEVRVPHSAAWQLKIHWSRSPLYGLNSTGDCSCFCAPD</sequence>
<dbReference type="Proteomes" id="UP001628179">
    <property type="component" value="Unassembled WGS sequence"/>
</dbReference>
<dbReference type="GeneID" id="98180108"/>
<accession>A0ABQ0GN16</accession>
<protein>
    <submittedName>
        <fullName evidence="1">Uncharacterized protein</fullName>
    </submittedName>
</protein>
<organism evidence="1 2">
    <name type="scientific">Madurella fahalii</name>
    <dbReference type="NCBI Taxonomy" id="1157608"/>
    <lineage>
        <taxon>Eukaryota</taxon>
        <taxon>Fungi</taxon>
        <taxon>Dikarya</taxon>
        <taxon>Ascomycota</taxon>
        <taxon>Pezizomycotina</taxon>
        <taxon>Sordariomycetes</taxon>
        <taxon>Sordariomycetidae</taxon>
        <taxon>Sordariales</taxon>
        <taxon>Sordariales incertae sedis</taxon>
        <taxon>Madurella</taxon>
    </lineage>
</organism>
<evidence type="ECO:0000313" key="1">
    <source>
        <dbReference type="EMBL" id="GAB1319156.1"/>
    </source>
</evidence>
<name>A0ABQ0GN16_9PEZI</name>
<evidence type="ECO:0000313" key="2">
    <source>
        <dbReference type="Proteomes" id="UP001628179"/>
    </source>
</evidence>
<gene>
    <name evidence="1" type="ORF">MFIFM68171_09366</name>
</gene>
<dbReference type="PANTHER" id="PTHR39603">
    <property type="entry name" value="CYANOVIRIN-N DOMAIN-CONTAINING PROTEIN"/>
    <property type="match status" value="1"/>
</dbReference>
<dbReference type="RefSeq" id="XP_070920886.1">
    <property type="nucleotide sequence ID" value="XM_071064785.1"/>
</dbReference>
<dbReference type="PANTHER" id="PTHR39603:SF1">
    <property type="entry name" value="CYANOVIRIN-N DOMAIN-CONTAINING PROTEIN"/>
    <property type="match status" value="1"/>
</dbReference>
<dbReference type="EMBL" id="BAAFSV010000005">
    <property type="protein sequence ID" value="GAB1319156.1"/>
    <property type="molecule type" value="Genomic_DNA"/>
</dbReference>